<evidence type="ECO:0000259" key="2">
    <source>
        <dbReference type="Pfam" id="PF13193"/>
    </source>
</evidence>
<dbReference type="Gene3D" id="3.40.50.12780">
    <property type="entry name" value="N-terminal domain of ligase-like"/>
    <property type="match status" value="1"/>
</dbReference>
<dbReference type="SUPFAM" id="SSF54637">
    <property type="entry name" value="Thioesterase/thiol ester dehydrase-isomerase"/>
    <property type="match status" value="1"/>
</dbReference>
<dbReference type="PANTHER" id="PTHR43767">
    <property type="entry name" value="LONG-CHAIN-FATTY-ACID--COA LIGASE"/>
    <property type="match status" value="1"/>
</dbReference>
<dbReference type="Gene3D" id="3.10.129.10">
    <property type="entry name" value="Hotdog Thioesterase"/>
    <property type="match status" value="1"/>
</dbReference>
<keyword evidence="4" id="KW-0436">Ligase</keyword>
<dbReference type="InterPro" id="IPR025110">
    <property type="entry name" value="AMP-bd_C"/>
</dbReference>
<dbReference type="InterPro" id="IPR029069">
    <property type="entry name" value="HotDog_dom_sf"/>
</dbReference>
<dbReference type="EC" id="6.2.1.1" evidence="4"/>
<dbReference type="Pfam" id="PF13193">
    <property type="entry name" value="AMP-binding_C"/>
    <property type="match status" value="1"/>
</dbReference>
<dbReference type="Pfam" id="PF00501">
    <property type="entry name" value="AMP-binding"/>
    <property type="match status" value="1"/>
</dbReference>
<dbReference type="Gene3D" id="3.30.300.30">
    <property type="match status" value="1"/>
</dbReference>
<organism evidence="4 5">
    <name type="scientific">Pseudomonas fluorescens</name>
    <dbReference type="NCBI Taxonomy" id="294"/>
    <lineage>
        <taxon>Bacteria</taxon>
        <taxon>Pseudomonadati</taxon>
        <taxon>Pseudomonadota</taxon>
        <taxon>Gammaproteobacteria</taxon>
        <taxon>Pseudomonadales</taxon>
        <taxon>Pseudomonadaceae</taxon>
        <taxon>Pseudomonas</taxon>
    </lineage>
</organism>
<dbReference type="SUPFAM" id="SSF56801">
    <property type="entry name" value="Acetyl-CoA synthetase-like"/>
    <property type="match status" value="1"/>
</dbReference>
<dbReference type="OrthoDB" id="9787658at2"/>
<sequence length="559" mass="61802">MNWIKLEHLLLKAQPGRAVTADPALNHVELCAQASSLAAGLQAQGVQRIAVYLEDAADLAIALLGAWRAGVSVLLPADLQAQTRQRWSNEVDLWLTDQADDAALSDLFQAPLPAAELDLDLSRLSLCTSGSSGEPKRIEKSLRQLANEVQALEQLWGADLGEACIIGSVATQHIYGLLFRVLWPLCAGRPFVRKQLPFPEDLQRASREHPTFAWVASPALLKRMGDNLDWPALSAVRRVFSSGGELPAQAALSLRQRLQQWPTEILGSSETGGIAWRQGDSLWQPFADVQLSQDGDGALRVASPYLPADHVEQTADAARIFADGRFELLGRLDRIVKLEEKRISLPMLEQALVNHDWVAEARLGVVQENRASLGAILVLSEQGLHALRNQGRRTLTEELRQHLSQHCETLALPRRWRLLQQMPLNAQGKLPQAEVEALLLAPRPQAPYVLEQVEANGEWSLQLAVPPDLACFSGHFPKTPVLPGVVQVDWALSLGRQLLDLPGRFVGMEVLKFQQLVRPGDQVQLHLRFDPERGKLYFTYRNDTATCSSGRIVLEAVHV</sequence>
<evidence type="ECO:0000313" key="5">
    <source>
        <dbReference type="Proteomes" id="UP000379480"/>
    </source>
</evidence>
<dbReference type="InterPro" id="IPR050237">
    <property type="entry name" value="ATP-dep_AMP-bd_enzyme"/>
</dbReference>
<dbReference type="EMBL" id="CABVHY010000003">
    <property type="protein sequence ID" value="VVN74154.1"/>
    <property type="molecule type" value="Genomic_DNA"/>
</dbReference>
<dbReference type="PANTHER" id="PTHR43767:SF1">
    <property type="entry name" value="NONRIBOSOMAL PEPTIDE SYNTHASE PES1 (EUROFUNG)-RELATED"/>
    <property type="match status" value="1"/>
</dbReference>
<feature type="domain" description="AMP-dependent synthetase/ligase" evidence="1">
    <location>
        <begin position="127"/>
        <end position="278"/>
    </location>
</feature>
<dbReference type="CDD" id="cd00493">
    <property type="entry name" value="FabA_FabZ"/>
    <property type="match status" value="1"/>
</dbReference>
<name>A0A5E7ABP2_PSEFL</name>
<proteinExistence type="predicted"/>
<accession>A0A5E7ABP2</accession>
<dbReference type="Proteomes" id="UP000379480">
    <property type="component" value="Unassembled WGS sequence"/>
</dbReference>
<evidence type="ECO:0000259" key="3">
    <source>
        <dbReference type="Pfam" id="PF22818"/>
    </source>
</evidence>
<feature type="domain" description="AMP-binding enzyme C-terminal" evidence="2">
    <location>
        <begin position="348"/>
        <end position="429"/>
    </location>
</feature>
<dbReference type="InterPro" id="IPR045851">
    <property type="entry name" value="AMP-bd_C_sf"/>
</dbReference>
<dbReference type="AlphaFoldDB" id="A0A5E7ABP2"/>
<protein>
    <submittedName>
        <fullName evidence="4">Acetyl-coenzyme A synthetase</fullName>
        <ecNumber evidence="4">6.2.1.1</ecNumber>
    </submittedName>
</protein>
<dbReference type="InterPro" id="IPR054545">
    <property type="entry name" value="ApeI-like"/>
</dbReference>
<gene>
    <name evidence="4" type="primary">acs_2</name>
    <name evidence="4" type="ORF">PS723_00602</name>
</gene>
<dbReference type="GO" id="GO:0003987">
    <property type="term" value="F:acetate-CoA ligase activity"/>
    <property type="evidence" value="ECO:0007669"/>
    <property type="project" value="UniProtKB-EC"/>
</dbReference>
<dbReference type="InterPro" id="IPR042099">
    <property type="entry name" value="ANL_N_sf"/>
</dbReference>
<evidence type="ECO:0000259" key="1">
    <source>
        <dbReference type="Pfam" id="PF00501"/>
    </source>
</evidence>
<dbReference type="Pfam" id="PF22818">
    <property type="entry name" value="ApeI-like"/>
    <property type="match status" value="1"/>
</dbReference>
<feature type="domain" description="ApeI dehydratase-like" evidence="3">
    <location>
        <begin position="455"/>
        <end position="551"/>
    </location>
</feature>
<dbReference type="InterPro" id="IPR000873">
    <property type="entry name" value="AMP-dep_synth/lig_dom"/>
</dbReference>
<reference evidence="4 5" key="1">
    <citation type="submission" date="2019-09" db="EMBL/GenBank/DDBJ databases">
        <authorList>
            <person name="Chandra G."/>
            <person name="Truman W A."/>
        </authorList>
    </citation>
    <scope>NUCLEOTIDE SEQUENCE [LARGE SCALE GENOMIC DNA]</scope>
    <source>
        <strain evidence="4">PS723</strain>
    </source>
</reference>
<dbReference type="RefSeq" id="WP_150802208.1">
    <property type="nucleotide sequence ID" value="NZ_CABVHY010000003.1"/>
</dbReference>
<evidence type="ECO:0000313" key="4">
    <source>
        <dbReference type="EMBL" id="VVN74154.1"/>
    </source>
</evidence>